<dbReference type="AlphaFoldDB" id="L9Z385"/>
<reference evidence="1 2" key="1">
    <citation type="journal article" date="2014" name="PLoS Genet.">
        <title>Phylogenetically driven sequencing of extremely halophilic archaea reveals strategies for static and dynamic osmo-response.</title>
        <authorList>
            <person name="Becker E.A."/>
            <person name="Seitzer P.M."/>
            <person name="Tritt A."/>
            <person name="Larsen D."/>
            <person name="Krusor M."/>
            <person name="Yao A.I."/>
            <person name="Wu D."/>
            <person name="Madern D."/>
            <person name="Eisen J.A."/>
            <person name="Darling A.E."/>
            <person name="Facciotti M.T."/>
        </authorList>
    </citation>
    <scope>NUCLEOTIDE SEQUENCE [LARGE SCALE GENOMIC DNA]</scope>
    <source>
        <strain evidence="1 2">JCM 14663</strain>
    </source>
</reference>
<dbReference type="RefSeq" id="WP_008454647.1">
    <property type="nucleotide sequence ID" value="NZ_AOIJ01000044.1"/>
</dbReference>
<dbReference type="Proteomes" id="UP000011592">
    <property type="component" value="Unassembled WGS sequence"/>
</dbReference>
<gene>
    <name evidence="1" type="ORF">C486_07718</name>
</gene>
<proteinExistence type="predicted"/>
<organism evidence="1 2">
    <name type="scientific">Natrinema gari JCM 14663</name>
    <dbReference type="NCBI Taxonomy" id="1230459"/>
    <lineage>
        <taxon>Archaea</taxon>
        <taxon>Methanobacteriati</taxon>
        <taxon>Methanobacteriota</taxon>
        <taxon>Stenosarchaea group</taxon>
        <taxon>Halobacteria</taxon>
        <taxon>Halobacteriales</taxon>
        <taxon>Natrialbaceae</taxon>
        <taxon>Natrinema</taxon>
    </lineage>
</organism>
<sequence>MPEPQPPPMHASWADLFDRGAEYDGDREAIRDALAAIREDSDA</sequence>
<protein>
    <submittedName>
        <fullName evidence="1">Uncharacterized protein</fullName>
    </submittedName>
</protein>
<evidence type="ECO:0000313" key="1">
    <source>
        <dbReference type="EMBL" id="ELY80970.1"/>
    </source>
</evidence>
<accession>L9Z385</accession>
<dbReference type="PATRIC" id="fig|1230459.4.peg.1545"/>
<evidence type="ECO:0000313" key="2">
    <source>
        <dbReference type="Proteomes" id="UP000011592"/>
    </source>
</evidence>
<comment type="caution">
    <text evidence="1">The sequence shown here is derived from an EMBL/GenBank/DDBJ whole genome shotgun (WGS) entry which is preliminary data.</text>
</comment>
<dbReference type="EMBL" id="AOIJ01000044">
    <property type="protein sequence ID" value="ELY80970.1"/>
    <property type="molecule type" value="Genomic_DNA"/>
</dbReference>
<name>L9Z385_9EURY</name>
<dbReference type="GeneID" id="73726371"/>
<keyword evidence="2" id="KW-1185">Reference proteome</keyword>